<feature type="non-terminal residue" evidence="2">
    <location>
        <position position="1"/>
    </location>
</feature>
<dbReference type="OrthoDB" id="783096at2759"/>
<reference evidence="2 3" key="1">
    <citation type="submission" date="2014-04" db="EMBL/GenBank/DDBJ databases">
        <authorList>
            <consortium name="DOE Joint Genome Institute"/>
            <person name="Kuo A."/>
            <person name="Kohler A."/>
            <person name="Nagy L.G."/>
            <person name="Floudas D."/>
            <person name="Copeland A."/>
            <person name="Barry K.W."/>
            <person name="Cichocki N."/>
            <person name="Veneault-Fourrey C."/>
            <person name="LaButti K."/>
            <person name="Lindquist E.A."/>
            <person name="Lipzen A."/>
            <person name="Lundell T."/>
            <person name="Morin E."/>
            <person name="Murat C."/>
            <person name="Sun H."/>
            <person name="Tunlid A."/>
            <person name="Henrissat B."/>
            <person name="Grigoriev I.V."/>
            <person name="Hibbett D.S."/>
            <person name="Martin F."/>
            <person name="Nordberg H.P."/>
            <person name="Cantor M.N."/>
            <person name="Hua S.X."/>
        </authorList>
    </citation>
    <scope>NUCLEOTIDE SEQUENCE [LARGE SCALE GENOMIC DNA]</scope>
    <source>
        <strain evidence="2 3">Foug A</strain>
    </source>
</reference>
<proteinExistence type="predicted"/>
<protein>
    <recommendedName>
        <fullName evidence="1">Aip3p/Bud6 N-terminal domain-containing protein</fullName>
    </recommendedName>
</protein>
<dbReference type="HOGENOM" id="CLU_128311_1_0_1"/>
<dbReference type="InParanoid" id="A0A0C2ZI33"/>
<evidence type="ECO:0000313" key="2">
    <source>
        <dbReference type="EMBL" id="KIM61288.1"/>
    </source>
</evidence>
<evidence type="ECO:0000259" key="1">
    <source>
        <dbReference type="Pfam" id="PF23153"/>
    </source>
</evidence>
<organism evidence="2 3">
    <name type="scientific">Scleroderma citrinum Foug A</name>
    <dbReference type="NCBI Taxonomy" id="1036808"/>
    <lineage>
        <taxon>Eukaryota</taxon>
        <taxon>Fungi</taxon>
        <taxon>Dikarya</taxon>
        <taxon>Basidiomycota</taxon>
        <taxon>Agaricomycotina</taxon>
        <taxon>Agaricomycetes</taxon>
        <taxon>Agaricomycetidae</taxon>
        <taxon>Boletales</taxon>
        <taxon>Sclerodermatineae</taxon>
        <taxon>Sclerodermataceae</taxon>
        <taxon>Scleroderma</taxon>
    </lineage>
</organism>
<accession>A0A0C2ZI33</accession>
<sequence>DVSTAMHNLILAMKHIQETLRLWSLEQASPEQVSDCYMQFGVEFNVIVRAFEEYGIGTGDLHSIPAALRSALENLLGEDASPAALEMYMPEIRGLLYELLQGLKAKQGPWKAAT</sequence>
<reference evidence="3" key="2">
    <citation type="submission" date="2015-01" db="EMBL/GenBank/DDBJ databases">
        <title>Evolutionary Origins and Diversification of the Mycorrhizal Mutualists.</title>
        <authorList>
            <consortium name="DOE Joint Genome Institute"/>
            <consortium name="Mycorrhizal Genomics Consortium"/>
            <person name="Kohler A."/>
            <person name="Kuo A."/>
            <person name="Nagy L.G."/>
            <person name="Floudas D."/>
            <person name="Copeland A."/>
            <person name="Barry K.W."/>
            <person name="Cichocki N."/>
            <person name="Veneault-Fourrey C."/>
            <person name="LaButti K."/>
            <person name="Lindquist E.A."/>
            <person name="Lipzen A."/>
            <person name="Lundell T."/>
            <person name="Morin E."/>
            <person name="Murat C."/>
            <person name="Riley R."/>
            <person name="Ohm R."/>
            <person name="Sun H."/>
            <person name="Tunlid A."/>
            <person name="Henrissat B."/>
            <person name="Grigoriev I.V."/>
            <person name="Hibbett D.S."/>
            <person name="Martin F."/>
        </authorList>
    </citation>
    <scope>NUCLEOTIDE SEQUENCE [LARGE SCALE GENOMIC DNA]</scope>
    <source>
        <strain evidence="3">Foug A</strain>
    </source>
</reference>
<dbReference type="AlphaFoldDB" id="A0A0C2ZI33"/>
<dbReference type="Proteomes" id="UP000053989">
    <property type="component" value="Unassembled WGS sequence"/>
</dbReference>
<dbReference type="Pfam" id="PF23153">
    <property type="entry name" value="Aip3p_Bud6_N"/>
    <property type="match status" value="1"/>
</dbReference>
<feature type="non-terminal residue" evidence="2">
    <location>
        <position position="114"/>
    </location>
</feature>
<evidence type="ECO:0000313" key="3">
    <source>
        <dbReference type="Proteomes" id="UP000053989"/>
    </source>
</evidence>
<gene>
    <name evidence="2" type="ORF">SCLCIDRAFT_50535</name>
</gene>
<dbReference type="InterPro" id="IPR056279">
    <property type="entry name" value="Aip3p_Bud6_N"/>
</dbReference>
<name>A0A0C2ZI33_9AGAM</name>
<feature type="domain" description="Aip3p/Bud6 N-terminal" evidence="1">
    <location>
        <begin position="4"/>
        <end position="111"/>
    </location>
</feature>
<keyword evidence="3" id="KW-1185">Reference proteome</keyword>
<dbReference type="EMBL" id="KN822054">
    <property type="protein sequence ID" value="KIM61288.1"/>
    <property type="molecule type" value="Genomic_DNA"/>
</dbReference>